<dbReference type="InterPro" id="IPR036179">
    <property type="entry name" value="Ig-like_dom_sf"/>
</dbReference>
<feature type="region of interest" description="Disordered" evidence="1">
    <location>
        <begin position="447"/>
        <end position="487"/>
    </location>
</feature>
<dbReference type="EMBL" id="JAIZAY010000012">
    <property type="protein sequence ID" value="KAJ8031697.1"/>
    <property type="molecule type" value="Genomic_DNA"/>
</dbReference>
<accession>A0A9Q1BRU8</accession>
<keyword evidence="5" id="KW-1185">Reference proteome</keyword>
<keyword evidence="2" id="KW-0472">Membrane</keyword>
<protein>
    <submittedName>
        <fullName evidence="4">Uncharacterized protein</fullName>
    </submittedName>
</protein>
<dbReference type="Proteomes" id="UP001152320">
    <property type="component" value="Chromosome 12"/>
</dbReference>
<evidence type="ECO:0000256" key="2">
    <source>
        <dbReference type="SAM" id="Phobius"/>
    </source>
</evidence>
<gene>
    <name evidence="4" type="ORF">HOLleu_24969</name>
</gene>
<comment type="caution">
    <text evidence="4">The sequence shown here is derived from an EMBL/GenBank/DDBJ whole genome shotgun (WGS) entry which is preliminary data.</text>
</comment>
<name>A0A9Q1BRU8_HOLLE</name>
<feature type="signal peptide" evidence="3">
    <location>
        <begin position="1"/>
        <end position="21"/>
    </location>
</feature>
<dbReference type="AlphaFoldDB" id="A0A9Q1BRU8"/>
<feature type="region of interest" description="Disordered" evidence="1">
    <location>
        <begin position="335"/>
        <end position="382"/>
    </location>
</feature>
<sequence length="507" mass="54958">MGKSVVLGVVTMVISFSMCEGYIACYDDDFDVNREGILGKNVTFRCYTSLVCDEVRWDLLLVNKTAVSPSGEQVQVGYNTSYLSIFGIGFHHEGLFRCWCYASSSVKSICSFTLKTICQATVRLNGRTIVYNSSLSNSHSLDVTAGETISIACSKGATMVKRNCSSDLLPASDEPTYQFEVLQEHNLCVIKCRLRSGDGDSCNVRFTVNVIRRETPPEPSTTPRRVSTVPFHPSVDGTVLTTTSKSNIFTVPTTVVSALNKPSSNLSTSIPNGRSISAHTTMPDVKQTKKDNAVPNKSGSFPVMLSIGIPIAVLVGILFIICFFVYFSRSKSTSRRKKKQNLGNESPDTNIPIGPTYATINKSSPGGDEDSAERGIPCTDDAYDEVGRDVKREPTQQDNAVKAETSVTKDYYSVVNTSNTKLESTDSGSKSESALYTEVNKEVKQAGKNVGALSPESSGCNPNVPDVSSDPPYDVSEQPESSEYDAVGVVSTSSALYAVVEKERKKE</sequence>
<evidence type="ECO:0000313" key="5">
    <source>
        <dbReference type="Proteomes" id="UP001152320"/>
    </source>
</evidence>
<proteinExistence type="predicted"/>
<feature type="transmembrane region" description="Helical" evidence="2">
    <location>
        <begin position="303"/>
        <end position="327"/>
    </location>
</feature>
<reference evidence="4" key="1">
    <citation type="submission" date="2021-10" db="EMBL/GenBank/DDBJ databases">
        <title>Tropical sea cucumber genome reveals ecological adaptation and Cuvierian tubules defense mechanism.</title>
        <authorList>
            <person name="Chen T."/>
        </authorList>
    </citation>
    <scope>NUCLEOTIDE SEQUENCE</scope>
    <source>
        <strain evidence="4">Nanhai2018</strain>
        <tissue evidence="4">Muscle</tissue>
    </source>
</reference>
<keyword evidence="3" id="KW-0732">Signal</keyword>
<keyword evidence="2" id="KW-1133">Transmembrane helix</keyword>
<dbReference type="SUPFAM" id="SSF48726">
    <property type="entry name" value="Immunoglobulin"/>
    <property type="match status" value="1"/>
</dbReference>
<evidence type="ECO:0000313" key="4">
    <source>
        <dbReference type="EMBL" id="KAJ8031697.1"/>
    </source>
</evidence>
<feature type="chain" id="PRO_5040166875" evidence="3">
    <location>
        <begin position="22"/>
        <end position="507"/>
    </location>
</feature>
<evidence type="ECO:0000256" key="1">
    <source>
        <dbReference type="SAM" id="MobiDB-lite"/>
    </source>
</evidence>
<keyword evidence="2" id="KW-0812">Transmembrane</keyword>
<organism evidence="4 5">
    <name type="scientific">Holothuria leucospilota</name>
    <name type="common">Black long sea cucumber</name>
    <name type="synonym">Mertensiothuria leucospilota</name>
    <dbReference type="NCBI Taxonomy" id="206669"/>
    <lineage>
        <taxon>Eukaryota</taxon>
        <taxon>Metazoa</taxon>
        <taxon>Echinodermata</taxon>
        <taxon>Eleutherozoa</taxon>
        <taxon>Echinozoa</taxon>
        <taxon>Holothuroidea</taxon>
        <taxon>Aspidochirotacea</taxon>
        <taxon>Aspidochirotida</taxon>
        <taxon>Holothuriidae</taxon>
        <taxon>Holothuria</taxon>
    </lineage>
</organism>
<evidence type="ECO:0000256" key="3">
    <source>
        <dbReference type="SAM" id="SignalP"/>
    </source>
</evidence>